<dbReference type="GO" id="GO:0005737">
    <property type="term" value="C:cytoplasm"/>
    <property type="evidence" value="ECO:0007669"/>
    <property type="project" value="TreeGrafter"/>
</dbReference>
<sequence length="125" mass="13432">IVESLRDNGVAVNGFIASGGLPVKSPLMMQIYSDVLKARITLPESAQSVAMGAAILGCIAADAKLTGYQSITDTIRAMARQRTDLAYEPDVANARQYDNLYTFYRKMTDANGVIAGVMHGLRSFA</sequence>
<keyword evidence="1" id="KW-0808">Transferase</keyword>
<dbReference type="Pfam" id="PF02782">
    <property type="entry name" value="FGGY_C"/>
    <property type="match status" value="1"/>
</dbReference>
<feature type="domain" description="Carbohydrate kinase FGGY C-terminal" evidence="3">
    <location>
        <begin position="1"/>
        <end position="61"/>
    </location>
</feature>
<dbReference type="InterPro" id="IPR043129">
    <property type="entry name" value="ATPase_NBD"/>
</dbReference>
<dbReference type="PANTHER" id="PTHR43435:SF4">
    <property type="entry name" value="FGGY CARBOHYDRATE KINASE DOMAIN-CONTAINING PROTEIN"/>
    <property type="match status" value="1"/>
</dbReference>
<name>T1AHL2_9ZZZZ</name>
<evidence type="ECO:0000313" key="4">
    <source>
        <dbReference type="EMBL" id="EQD40499.1"/>
    </source>
</evidence>
<accession>T1AHL2</accession>
<dbReference type="AlphaFoldDB" id="T1AHL2"/>
<dbReference type="Gene3D" id="3.30.420.40">
    <property type="match status" value="1"/>
</dbReference>
<reference evidence="4" key="1">
    <citation type="submission" date="2013-08" db="EMBL/GenBank/DDBJ databases">
        <authorList>
            <person name="Mendez C."/>
            <person name="Richter M."/>
            <person name="Ferrer M."/>
            <person name="Sanchez J."/>
        </authorList>
    </citation>
    <scope>NUCLEOTIDE SEQUENCE</scope>
</reference>
<evidence type="ECO:0000256" key="2">
    <source>
        <dbReference type="ARBA" id="ARBA00022777"/>
    </source>
</evidence>
<dbReference type="GO" id="GO:0019321">
    <property type="term" value="P:pentose metabolic process"/>
    <property type="evidence" value="ECO:0007669"/>
    <property type="project" value="TreeGrafter"/>
</dbReference>
<dbReference type="SUPFAM" id="SSF53067">
    <property type="entry name" value="Actin-like ATPase domain"/>
    <property type="match status" value="1"/>
</dbReference>
<keyword evidence="2 4" id="KW-0418">Kinase</keyword>
<evidence type="ECO:0000259" key="3">
    <source>
        <dbReference type="Pfam" id="PF02782"/>
    </source>
</evidence>
<protein>
    <submittedName>
        <fullName evidence="4">L-ribulokinase</fullName>
    </submittedName>
</protein>
<comment type="caution">
    <text evidence="4">The sequence shown here is derived from an EMBL/GenBank/DDBJ whole genome shotgun (WGS) entry which is preliminary data.</text>
</comment>
<organism evidence="4">
    <name type="scientific">mine drainage metagenome</name>
    <dbReference type="NCBI Taxonomy" id="410659"/>
    <lineage>
        <taxon>unclassified sequences</taxon>
        <taxon>metagenomes</taxon>
        <taxon>ecological metagenomes</taxon>
    </lineage>
</organism>
<evidence type="ECO:0000256" key="1">
    <source>
        <dbReference type="ARBA" id="ARBA00022679"/>
    </source>
</evidence>
<dbReference type="PANTHER" id="PTHR43435">
    <property type="entry name" value="RIBULOKINASE"/>
    <property type="match status" value="1"/>
</dbReference>
<dbReference type="GO" id="GO:0019150">
    <property type="term" value="F:D-ribulokinase activity"/>
    <property type="evidence" value="ECO:0007669"/>
    <property type="project" value="TreeGrafter"/>
</dbReference>
<dbReference type="InterPro" id="IPR018485">
    <property type="entry name" value="FGGY_C"/>
</dbReference>
<reference evidence="4" key="2">
    <citation type="journal article" date="2014" name="ISME J.">
        <title>Microbial stratification in low pH oxic and suboxic macroscopic growths along an acid mine drainage.</title>
        <authorList>
            <person name="Mendez-Garcia C."/>
            <person name="Mesa V."/>
            <person name="Sprenger R.R."/>
            <person name="Richter M."/>
            <person name="Diez M.S."/>
            <person name="Solano J."/>
            <person name="Bargiela R."/>
            <person name="Golyshina O.V."/>
            <person name="Manteca A."/>
            <person name="Ramos J.L."/>
            <person name="Gallego J.R."/>
            <person name="Llorente I."/>
            <person name="Martins Dos Santos V.A."/>
            <person name="Jensen O.N."/>
            <person name="Pelaez A.I."/>
            <person name="Sanchez J."/>
            <person name="Ferrer M."/>
        </authorList>
    </citation>
    <scope>NUCLEOTIDE SEQUENCE</scope>
</reference>
<proteinExistence type="predicted"/>
<gene>
    <name evidence="4" type="ORF">B1A_16417</name>
</gene>
<dbReference type="EMBL" id="AUZX01012071">
    <property type="protein sequence ID" value="EQD40499.1"/>
    <property type="molecule type" value="Genomic_DNA"/>
</dbReference>
<feature type="non-terminal residue" evidence="4">
    <location>
        <position position="1"/>
    </location>
</feature>